<gene>
    <name evidence="1" type="ORF">OWV82_007078</name>
</gene>
<dbReference type="Proteomes" id="UP001164539">
    <property type="component" value="Chromosome 3"/>
</dbReference>
<comment type="caution">
    <text evidence="1">The sequence shown here is derived from an EMBL/GenBank/DDBJ whole genome shotgun (WGS) entry which is preliminary data.</text>
</comment>
<organism evidence="1 2">
    <name type="scientific">Melia azedarach</name>
    <name type="common">Chinaberry tree</name>
    <dbReference type="NCBI Taxonomy" id="155640"/>
    <lineage>
        <taxon>Eukaryota</taxon>
        <taxon>Viridiplantae</taxon>
        <taxon>Streptophyta</taxon>
        <taxon>Embryophyta</taxon>
        <taxon>Tracheophyta</taxon>
        <taxon>Spermatophyta</taxon>
        <taxon>Magnoliopsida</taxon>
        <taxon>eudicotyledons</taxon>
        <taxon>Gunneridae</taxon>
        <taxon>Pentapetalae</taxon>
        <taxon>rosids</taxon>
        <taxon>malvids</taxon>
        <taxon>Sapindales</taxon>
        <taxon>Meliaceae</taxon>
        <taxon>Melia</taxon>
    </lineage>
</organism>
<reference evidence="1 2" key="1">
    <citation type="journal article" date="2023" name="Science">
        <title>Complex scaffold remodeling in plant triterpene biosynthesis.</title>
        <authorList>
            <person name="De La Pena R."/>
            <person name="Hodgson H."/>
            <person name="Liu J.C."/>
            <person name="Stephenson M.J."/>
            <person name="Martin A.C."/>
            <person name="Owen C."/>
            <person name="Harkess A."/>
            <person name="Leebens-Mack J."/>
            <person name="Jimenez L.E."/>
            <person name="Osbourn A."/>
            <person name="Sattely E.S."/>
        </authorList>
    </citation>
    <scope>NUCLEOTIDE SEQUENCE [LARGE SCALE GENOMIC DNA]</scope>
    <source>
        <strain evidence="2">cv. JPN11</strain>
        <tissue evidence="1">Leaf</tissue>
    </source>
</reference>
<sequence length="432" mass="50023">MQMVIHLALKVLGSFLYCKSKSKSKSDWEIALHNLRRISASDIYDVLKISYDELEWDVKNIFLDIACFFKGDDEDRVISVFDDHDLMHYGLDILVEKSLITRSNNKLEMHDLLQEMGQKIVYEESPEEPGKRSRLWHHKDVYDVLRKNKGTNSIRSISLNLSGIGDAYLRLESNVFVNMDNLKYLKFYMSSFGSGLDYLRSSRSKVHLSQGLDYLPEELRYLHWDGCPLETLPKNFTPKNLTGLHLSCGEIEKIEDFYEEKELPKLKFIELLGFDYLSSIPADPSKTPNMERIILSHCQRLSRVPLSIQNFNKLGLLRLIGCRSLSCFPPDIKFGYPIKIEISFCGLREFPPISGEVIELDLHCTDIEEVDSSISRLTSLEKLSIINCHRLKSISTNICKLKSLLWFELMVCSNLGRFPEILEQMESYYIFI</sequence>
<protein>
    <submittedName>
        <fullName evidence="1">Disease resistance protein (TIR-NBS-LRR class)</fullName>
    </submittedName>
</protein>
<proteinExistence type="predicted"/>
<dbReference type="EMBL" id="CM051396">
    <property type="protein sequence ID" value="KAJ4723745.1"/>
    <property type="molecule type" value="Genomic_DNA"/>
</dbReference>
<accession>A0ACC1YIV9</accession>
<evidence type="ECO:0000313" key="2">
    <source>
        <dbReference type="Proteomes" id="UP001164539"/>
    </source>
</evidence>
<evidence type="ECO:0000313" key="1">
    <source>
        <dbReference type="EMBL" id="KAJ4723745.1"/>
    </source>
</evidence>
<name>A0ACC1YIV9_MELAZ</name>
<keyword evidence="2" id="KW-1185">Reference proteome</keyword>